<gene>
    <name evidence="6" type="ORF">Pro02_60810</name>
</gene>
<evidence type="ECO:0000259" key="5">
    <source>
        <dbReference type="Pfam" id="PF06441"/>
    </source>
</evidence>
<dbReference type="Gene3D" id="3.40.50.1820">
    <property type="entry name" value="alpha/beta hydrolase"/>
    <property type="match status" value="1"/>
</dbReference>
<evidence type="ECO:0000256" key="1">
    <source>
        <dbReference type="ARBA" id="ARBA00010088"/>
    </source>
</evidence>
<dbReference type="Pfam" id="PF06441">
    <property type="entry name" value="EHN"/>
    <property type="match status" value="1"/>
</dbReference>
<comment type="similarity">
    <text evidence="1">Belongs to the peptidase S33 family.</text>
</comment>
<reference evidence="6" key="1">
    <citation type="submission" date="2021-01" db="EMBL/GenBank/DDBJ databases">
        <title>Whole genome shotgun sequence of Planobispora rosea NBRC 15558.</title>
        <authorList>
            <person name="Komaki H."/>
            <person name="Tamura T."/>
        </authorList>
    </citation>
    <scope>NUCLEOTIDE SEQUENCE</scope>
    <source>
        <strain evidence="6">NBRC 15558</strain>
    </source>
</reference>
<dbReference type="EMBL" id="BOOI01000065">
    <property type="protein sequence ID" value="GIH87673.1"/>
    <property type="molecule type" value="Genomic_DNA"/>
</dbReference>
<evidence type="ECO:0000256" key="2">
    <source>
        <dbReference type="ARBA" id="ARBA00022797"/>
    </source>
</evidence>
<dbReference type="PANTHER" id="PTHR21661:SF35">
    <property type="entry name" value="EPOXIDE HYDROLASE"/>
    <property type="match status" value="1"/>
</dbReference>
<proteinExistence type="inferred from homology"/>
<dbReference type="Proteomes" id="UP000655044">
    <property type="component" value="Unassembled WGS sequence"/>
</dbReference>
<feature type="active site" description="Proton donor" evidence="4">
    <location>
        <position position="310"/>
    </location>
</feature>
<name>A0A8J3SDC7_PLARO</name>
<dbReference type="RefSeq" id="WP_141704292.1">
    <property type="nucleotide sequence ID" value="NZ_BMQP01000043.1"/>
</dbReference>
<keyword evidence="7" id="KW-1185">Reference proteome</keyword>
<dbReference type="InterPro" id="IPR000639">
    <property type="entry name" value="Epox_hydrolase-like"/>
</dbReference>
<accession>A0A8J3SDC7</accession>
<evidence type="ECO:0000256" key="3">
    <source>
        <dbReference type="ARBA" id="ARBA00022801"/>
    </source>
</evidence>
<feature type="active site" description="Proton acceptor" evidence="4">
    <location>
        <position position="361"/>
    </location>
</feature>
<evidence type="ECO:0000313" key="6">
    <source>
        <dbReference type="EMBL" id="GIH87673.1"/>
    </source>
</evidence>
<dbReference type="GO" id="GO:0004301">
    <property type="term" value="F:epoxide hydrolase activity"/>
    <property type="evidence" value="ECO:0007669"/>
    <property type="project" value="TreeGrafter"/>
</dbReference>
<dbReference type="PRINTS" id="PR00412">
    <property type="entry name" value="EPOXHYDRLASE"/>
</dbReference>
<feature type="active site" description="Nucleophile" evidence="4">
    <location>
        <position position="181"/>
    </location>
</feature>
<comment type="caution">
    <text evidence="6">The sequence shown here is derived from an EMBL/GenBank/DDBJ whole genome shotgun (WGS) entry which is preliminary data.</text>
</comment>
<keyword evidence="2" id="KW-0058">Aromatic hydrocarbons catabolism</keyword>
<dbReference type="PIRSF" id="PIRSF001112">
    <property type="entry name" value="Epoxide_hydrolase"/>
    <property type="match status" value="1"/>
</dbReference>
<dbReference type="InterPro" id="IPR029058">
    <property type="entry name" value="AB_hydrolase_fold"/>
</dbReference>
<dbReference type="InterPro" id="IPR010497">
    <property type="entry name" value="Epoxide_hydro_N"/>
</dbReference>
<dbReference type="SUPFAM" id="SSF53474">
    <property type="entry name" value="alpha/beta-Hydrolases"/>
    <property type="match status" value="1"/>
</dbReference>
<dbReference type="PANTHER" id="PTHR21661">
    <property type="entry name" value="EPOXIDE HYDROLASE 1-RELATED"/>
    <property type="match status" value="1"/>
</dbReference>
<dbReference type="GO" id="GO:0097176">
    <property type="term" value="P:epoxide metabolic process"/>
    <property type="evidence" value="ECO:0007669"/>
    <property type="project" value="TreeGrafter"/>
</dbReference>
<feature type="domain" description="Epoxide hydrolase N-terminal" evidence="5">
    <location>
        <begin position="7"/>
        <end position="112"/>
    </location>
</feature>
<keyword evidence="3 6" id="KW-0378">Hydrolase</keyword>
<evidence type="ECO:0000256" key="4">
    <source>
        <dbReference type="PIRSR" id="PIRSR001112-1"/>
    </source>
</evidence>
<dbReference type="OrthoDB" id="5171248at2"/>
<dbReference type="AlphaFoldDB" id="A0A8J3SDC7"/>
<sequence length="387" mass="43352">MSDDTAIRPFRIDIPRADLDDLHDRLRRTRFPGELPGVGWDRGVPQSYLKELVDYWATSYDWREHEAKINAFPQFTTTIDGQDIHFLHVRSPEADATPLILTHGWPGSIVEFLDVIGPLTDPRAHGGDPADAFHVVIPSIPGYGFSRPVTDQGWNIRRIAQAWAVLMSRLGYERYGAQGGDWGSGISRDLGVVDAEHVIGVHLNFLLTFPSGAPGELDGLTEAERERLKGLDRFMDDMSGYMKIQSTRPQTLAYGLADSPAGQLAWIVEKFREWTDSEKAPEDAVDRDRMLTNVTLYWLTNTAGSSAQLYYEFAHAWSMPEVSATPTGIAVFPREIAPSVRKLAERADAIVHWTEFDRGGHFAAMEEPDLLVGDVRAFFRGLRESGR</sequence>
<evidence type="ECO:0000313" key="7">
    <source>
        <dbReference type="Proteomes" id="UP000655044"/>
    </source>
</evidence>
<dbReference type="InterPro" id="IPR016292">
    <property type="entry name" value="Epoxide_hydrolase"/>
</dbReference>
<organism evidence="6 7">
    <name type="scientific">Planobispora rosea</name>
    <dbReference type="NCBI Taxonomy" id="35762"/>
    <lineage>
        <taxon>Bacteria</taxon>
        <taxon>Bacillati</taxon>
        <taxon>Actinomycetota</taxon>
        <taxon>Actinomycetes</taxon>
        <taxon>Streptosporangiales</taxon>
        <taxon>Streptosporangiaceae</taxon>
        <taxon>Planobispora</taxon>
    </lineage>
</organism>
<protein>
    <submittedName>
        <fullName evidence="6">Microsomal epoxide hydrolase</fullName>
    </submittedName>
</protein>